<sequence length="90" mass="10240">MADPTAQAESRANSTPLNPTLSLKNKFRRVAWLHVRWNAALDSSRRYTSQIGPLPNSVKRHSLPRFLQLVRSVTVPFLRKLPILCLLPSH</sequence>
<protein>
    <submittedName>
        <fullName evidence="1">Uncharacterized protein</fullName>
    </submittedName>
</protein>
<proteinExistence type="predicted"/>
<dbReference type="AlphaFoldDB" id="E8R294"/>
<dbReference type="InParanoid" id="E8R294"/>
<dbReference type="HOGENOM" id="CLU_2436848_0_0_0"/>
<name>E8R294_ISOPI</name>
<organism evidence="1 2">
    <name type="scientific">Isosphaera pallida (strain ATCC 43644 / DSM 9630 / IS1B)</name>
    <dbReference type="NCBI Taxonomy" id="575540"/>
    <lineage>
        <taxon>Bacteria</taxon>
        <taxon>Pseudomonadati</taxon>
        <taxon>Planctomycetota</taxon>
        <taxon>Planctomycetia</taxon>
        <taxon>Isosphaerales</taxon>
        <taxon>Isosphaeraceae</taxon>
        <taxon>Isosphaera</taxon>
    </lineage>
</organism>
<reference evidence="1 2" key="2">
    <citation type="journal article" date="2011" name="Stand. Genomic Sci.">
        <title>Complete genome sequence of Isosphaera pallida type strain (IS1B).</title>
        <authorList>
            <consortium name="US DOE Joint Genome Institute (JGI-PGF)"/>
            <person name="Goker M."/>
            <person name="Cleland D."/>
            <person name="Saunders E."/>
            <person name="Lapidus A."/>
            <person name="Nolan M."/>
            <person name="Lucas S."/>
            <person name="Hammon N."/>
            <person name="Deshpande S."/>
            <person name="Cheng J.F."/>
            <person name="Tapia R."/>
            <person name="Han C."/>
            <person name="Goodwin L."/>
            <person name="Pitluck S."/>
            <person name="Liolios K."/>
            <person name="Pagani I."/>
            <person name="Ivanova N."/>
            <person name="Mavromatis K."/>
            <person name="Pati A."/>
            <person name="Chen A."/>
            <person name="Palaniappan K."/>
            <person name="Land M."/>
            <person name="Hauser L."/>
            <person name="Chang Y.J."/>
            <person name="Jeffries C.D."/>
            <person name="Detter J.C."/>
            <person name="Beck B."/>
            <person name="Woyke T."/>
            <person name="Bristow J."/>
            <person name="Eisen J.A."/>
            <person name="Markowitz V."/>
            <person name="Hugenholtz P."/>
            <person name="Kyrpides N.C."/>
            <person name="Klenk H.P."/>
        </authorList>
    </citation>
    <scope>NUCLEOTIDE SEQUENCE [LARGE SCALE GENOMIC DNA]</scope>
    <source>
        <strain evidence="2">ATCC 43644 / DSM 9630 / IS1B</strain>
    </source>
</reference>
<dbReference type="EMBL" id="CP002353">
    <property type="protein sequence ID" value="ADV63524.1"/>
    <property type="molecule type" value="Genomic_DNA"/>
</dbReference>
<dbReference type="KEGG" id="ipa:Isop_2959"/>
<dbReference type="Proteomes" id="UP000008631">
    <property type="component" value="Chromosome"/>
</dbReference>
<keyword evidence="2" id="KW-1185">Reference proteome</keyword>
<reference key="1">
    <citation type="submission" date="2010-11" db="EMBL/GenBank/DDBJ databases">
        <title>The complete sequence of chromosome of Isophaera pallida ATCC 43644.</title>
        <authorList>
            <consortium name="US DOE Joint Genome Institute (JGI-PGF)"/>
            <person name="Lucas S."/>
            <person name="Copeland A."/>
            <person name="Lapidus A."/>
            <person name="Bruce D."/>
            <person name="Goodwin L."/>
            <person name="Pitluck S."/>
            <person name="Kyrpides N."/>
            <person name="Mavromatis K."/>
            <person name="Pagani I."/>
            <person name="Ivanova N."/>
            <person name="Saunders E."/>
            <person name="Brettin T."/>
            <person name="Detter J.C."/>
            <person name="Han C."/>
            <person name="Tapia R."/>
            <person name="Land M."/>
            <person name="Hauser L."/>
            <person name="Markowitz V."/>
            <person name="Cheng J.-F."/>
            <person name="Hugenholtz P."/>
            <person name="Woyke T."/>
            <person name="Wu D."/>
            <person name="Eisen J.A."/>
        </authorList>
    </citation>
    <scope>NUCLEOTIDE SEQUENCE</scope>
    <source>
        <strain>ATCC 43644</strain>
    </source>
</reference>
<evidence type="ECO:0000313" key="2">
    <source>
        <dbReference type="Proteomes" id="UP000008631"/>
    </source>
</evidence>
<accession>E8R294</accession>
<gene>
    <name evidence="1" type="ordered locus">Isop_2959</name>
</gene>
<evidence type="ECO:0000313" key="1">
    <source>
        <dbReference type="EMBL" id="ADV63524.1"/>
    </source>
</evidence>